<dbReference type="AlphaFoldDB" id="A0A5J9WDR3"/>
<evidence type="ECO:0000313" key="2">
    <source>
        <dbReference type="Proteomes" id="UP000324897"/>
    </source>
</evidence>
<dbReference type="EMBL" id="RWGY01000004">
    <property type="protein sequence ID" value="TVU45540.1"/>
    <property type="molecule type" value="Genomic_DNA"/>
</dbReference>
<comment type="caution">
    <text evidence="1">The sequence shown here is derived from an EMBL/GenBank/DDBJ whole genome shotgun (WGS) entry which is preliminary data.</text>
</comment>
<name>A0A5J9WDR3_9POAL</name>
<gene>
    <name evidence="1" type="ORF">EJB05_05029</name>
</gene>
<protein>
    <submittedName>
        <fullName evidence="1">Uncharacterized protein</fullName>
    </submittedName>
</protein>
<sequence>RQVLDCCNGLVLLKCWLGSGSARRGTFVVCNPATKKWAMVDGLHSAVPVHISMAFCISSLAIRTSLLHWTSKDRQIEPFTFPKPKGLVSLVILKGAFFMQTKMIEHKLFSSKPLTTSIQSVAIKHFDKLQPKAKDNASLHARASRVAGSDIPSKTLALAAMKTP</sequence>
<organism evidence="1 2">
    <name type="scientific">Eragrostis curvula</name>
    <name type="common">weeping love grass</name>
    <dbReference type="NCBI Taxonomy" id="38414"/>
    <lineage>
        <taxon>Eukaryota</taxon>
        <taxon>Viridiplantae</taxon>
        <taxon>Streptophyta</taxon>
        <taxon>Embryophyta</taxon>
        <taxon>Tracheophyta</taxon>
        <taxon>Spermatophyta</taxon>
        <taxon>Magnoliopsida</taxon>
        <taxon>Liliopsida</taxon>
        <taxon>Poales</taxon>
        <taxon>Poaceae</taxon>
        <taxon>PACMAD clade</taxon>
        <taxon>Chloridoideae</taxon>
        <taxon>Eragrostideae</taxon>
        <taxon>Eragrostidinae</taxon>
        <taxon>Eragrostis</taxon>
    </lineage>
</organism>
<feature type="non-terminal residue" evidence="1">
    <location>
        <position position="1"/>
    </location>
</feature>
<dbReference type="Gramene" id="TVU45540">
    <property type="protein sequence ID" value="TVU45540"/>
    <property type="gene ID" value="EJB05_05029"/>
</dbReference>
<evidence type="ECO:0000313" key="1">
    <source>
        <dbReference type="EMBL" id="TVU45540.1"/>
    </source>
</evidence>
<proteinExistence type="predicted"/>
<reference evidence="1 2" key="1">
    <citation type="journal article" date="2019" name="Sci. Rep.">
        <title>A high-quality genome of Eragrostis curvula grass provides insights into Poaceae evolution and supports new strategies to enhance forage quality.</title>
        <authorList>
            <person name="Carballo J."/>
            <person name="Santos B.A.C.M."/>
            <person name="Zappacosta D."/>
            <person name="Garbus I."/>
            <person name="Selva J.P."/>
            <person name="Gallo C.A."/>
            <person name="Diaz A."/>
            <person name="Albertini E."/>
            <person name="Caccamo M."/>
            <person name="Echenique V."/>
        </authorList>
    </citation>
    <scope>NUCLEOTIDE SEQUENCE [LARGE SCALE GENOMIC DNA]</scope>
    <source>
        <strain evidence="2">cv. Victoria</strain>
        <tissue evidence="1">Leaf</tissue>
    </source>
</reference>
<accession>A0A5J9WDR3</accession>
<dbReference type="Proteomes" id="UP000324897">
    <property type="component" value="Chromosome 5"/>
</dbReference>
<keyword evidence="2" id="KW-1185">Reference proteome</keyword>